<dbReference type="GO" id="GO:0005524">
    <property type="term" value="F:ATP binding"/>
    <property type="evidence" value="ECO:0007669"/>
    <property type="project" value="UniProtKB-KW"/>
</dbReference>
<keyword evidence="3" id="KW-0067">ATP-binding</keyword>
<dbReference type="PANTHER" id="PTHR43309">
    <property type="entry name" value="5-OXOPROLINASE SUBUNIT C"/>
    <property type="match status" value="1"/>
</dbReference>
<sequence>MLSTVQDLGRWGFQNLGVPVAGPMDRYSHRFANALLGNPLGSATLEITLLGPELSFGLATRVAVTGAEFELALDEKLVPMNEPVVVAAGSRLCFGERRLGARAYLAVEGGFDVPEVLGSRSTHLPSQTGGMGGRALMTGDVLHSLSFDGKKLQPLRLRNSLLQLPSGGARIRVMLGPQERLFSPSGTKTFFTSRYVISNQSNRMGYRLDGPPISLAPSVGVLSDATPTGTIQVPGSGQPIILMADGQTTGGYPKLATAITTDLPLLGQLSPGDWVEFEVCDRAGALRALIAQEQTQLN</sequence>
<dbReference type="SUPFAM" id="SSF50891">
    <property type="entry name" value="Cyclophilin-like"/>
    <property type="match status" value="1"/>
</dbReference>
<accession>A0A381NJT9</accession>
<evidence type="ECO:0000313" key="5">
    <source>
        <dbReference type="EMBL" id="SUZ54118.1"/>
    </source>
</evidence>
<name>A0A381NJT9_9ZZZZ</name>
<reference evidence="5" key="1">
    <citation type="submission" date="2018-05" db="EMBL/GenBank/DDBJ databases">
        <authorList>
            <person name="Lanie J.A."/>
            <person name="Ng W.-L."/>
            <person name="Kazmierczak K.M."/>
            <person name="Andrzejewski T.M."/>
            <person name="Davidsen T.M."/>
            <person name="Wayne K.J."/>
            <person name="Tettelin H."/>
            <person name="Glass J.I."/>
            <person name="Rusch D."/>
            <person name="Podicherti R."/>
            <person name="Tsui H.-C.T."/>
            <person name="Winkler M.E."/>
        </authorList>
    </citation>
    <scope>NUCLEOTIDE SEQUENCE</scope>
</reference>
<feature type="domain" description="Carboxyltransferase" evidence="4">
    <location>
        <begin position="15"/>
        <end position="295"/>
    </location>
</feature>
<proteinExistence type="predicted"/>
<dbReference type="GO" id="GO:0016787">
    <property type="term" value="F:hydrolase activity"/>
    <property type="evidence" value="ECO:0007669"/>
    <property type="project" value="UniProtKB-KW"/>
</dbReference>
<dbReference type="NCBIfam" id="TIGR00724">
    <property type="entry name" value="urea_amlyse_rel"/>
    <property type="match status" value="1"/>
</dbReference>
<organism evidence="5">
    <name type="scientific">marine metagenome</name>
    <dbReference type="NCBI Taxonomy" id="408172"/>
    <lineage>
        <taxon>unclassified sequences</taxon>
        <taxon>metagenomes</taxon>
        <taxon>ecological metagenomes</taxon>
    </lineage>
</organism>
<dbReference type="AlphaFoldDB" id="A0A381NJT9"/>
<keyword evidence="2" id="KW-0378">Hydrolase</keyword>
<evidence type="ECO:0000256" key="2">
    <source>
        <dbReference type="ARBA" id="ARBA00022801"/>
    </source>
</evidence>
<evidence type="ECO:0000259" key="4">
    <source>
        <dbReference type="SMART" id="SM00797"/>
    </source>
</evidence>
<dbReference type="Gene3D" id="2.40.100.10">
    <property type="entry name" value="Cyclophilin-like"/>
    <property type="match status" value="1"/>
</dbReference>
<dbReference type="Pfam" id="PF02626">
    <property type="entry name" value="CT_A_B"/>
    <property type="match status" value="1"/>
</dbReference>
<dbReference type="InterPro" id="IPR052708">
    <property type="entry name" value="PxpC"/>
</dbReference>
<protein>
    <recommendedName>
        <fullName evidence="4">Carboxyltransferase domain-containing protein</fullName>
    </recommendedName>
</protein>
<evidence type="ECO:0000256" key="1">
    <source>
        <dbReference type="ARBA" id="ARBA00022741"/>
    </source>
</evidence>
<dbReference type="InterPro" id="IPR003778">
    <property type="entry name" value="CT_A_B"/>
</dbReference>
<dbReference type="SMART" id="SM00797">
    <property type="entry name" value="AHS2"/>
    <property type="match status" value="1"/>
</dbReference>
<gene>
    <name evidence="5" type="ORF">METZ01_LOCUS6972</name>
</gene>
<dbReference type="InterPro" id="IPR029000">
    <property type="entry name" value="Cyclophilin-like_dom_sf"/>
</dbReference>
<evidence type="ECO:0000256" key="3">
    <source>
        <dbReference type="ARBA" id="ARBA00022840"/>
    </source>
</evidence>
<dbReference type="EMBL" id="UINC01000368">
    <property type="protein sequence ID" value="SUZ54118.1"/>
    <property type="molecule type" value="Genomic_DNA"/>
</dbReference>
<keyword evidence="1" id="KW-0547">Nucleotide-binding</keyword>
<dbReference type="PANTHER" id="PTHR43309:SF5">
    <property type="entry name" value="5-OXOPROLINASE SUBUNIT C"/>
    <property type="match status" value="1"/>
</dbReference>